<dbReference type="Proteomes" id="UP000254978">
    <property type="component" value="Unassembled WGS sequence"/>
</dbReference>
<sequence>MSVAPVCAVTGRRLCALLAVCSAGLHLLMLGHTGSIAAAVVLLVMLGVCLFCAGELWRAGSVRAWTLVALMNLGMLALHLSGVGHQHGVAVTQAAANPSALMRAVAAIAVVEVGAATAVLLYRTRGRAAQLSAGRGEVL</sequence>
<name>A0A378TCS7_9MYCO</name>
<feature type="transmembrane region" description="Helical" evidence="1">
    <location>
        <begin position="64"/>
        <end position="81"/>
    </location>
</feature>
<dbReference type="EMBL" id="UGQT01000001">
    <property type="protein sequence ID" value="STZ58632.1"/>
    <property type="molecule type" value="Genomic_DNA"/>
</dbReference>
<dbReference type="OrthoDB" id="4967011at2"/>
<gene>
    <name evidence="2" type="ORF">NCTC10821_02146</name>
</gene>
<feature type="transmembrane region" description="Helical" evidence="1">
    <location>
        <begin position="12"/>
        <end position="30"/>
    </location>
</feature>
<dbReference type="AlphaFoldDB" id="A0A378TCS7"/>
<keyword evidence="1" id="KW-1133">Transmembrane helix</keyword>
<evidence type="ECO:0000313" key="3">
    <source>
        <dbReference type="Proteomes" id="UP000254978"/>
    </source>
</evidence>
<keyword evidence="1" id="KW-0472">Membrane</keyword>
<feature type="transmembrane region" description="Helical" evidence="1">
    <location>
        <begin position="36"/>
        <end position="57"/>
    </location>
</feature>
<accession>A0A378TCS7</accession>
<evidence type="ECO:0000313" key="2">
    <source>
        <dbReference type="EMBL" id="STZ58632.1"/>
    </source>
</evidence>
<keyword evidence="1" id="KW-0812">Transmembrane</keyword>
<dbReference type="RefSeq" id="WP_115278394.1">
    <property type="nucleotide sequence ID" value="NZ_AP022600.1"/>
</dbReference>
<feature type="transmembrane region" description="Helical" evidence="1">
    <location>
        <begin position="101"/>
        <end position="122"/>
    </location>
</feature>
<keyword evidence="3" id="KW-1185">Reference proteome</keyword>
<evidence type="ECO:0000256" key="1">
    <source>
        <dbReference type="SAM" id="Phobius"/>
    </source>
</evidence>
<proteinExistence type="predicted"/>
<reference evidence="2 3" key="1">
    <citation type="submission" date="2018-06" db="EMBL/GenBank/DDBJ databases">
        <authorList>
            <consortium name="Pathogen Informatics"/>
            <person name="Doyle S."/>
        </authorList>
    </citation>
    <scope>NUCLEOTIDE SEQUENCE [LARGE SCALE GENOMIC DNA]</scope>
    <source>
        <strain evidence="2 3">NCTC10821</strain>
    </source>
</reference>
<protein>
    <submittedName>
        <fullName evidence="2">Uncharacterized protein</fullName>
    </submittedName>
</protein>
<organism evidence="2 3">
    <name type="scientific">Mycolicibacterium tokaiense</name>
    <dbReference type="NCBI Taxonomy" id="39695"/>
    <lineage>
        <taxon>Bacteria</taxon>
        <taxon>Bacillati</taxon>
        <taxon>Actinomycetota</taxon>
        <taxon>Actinomycetes</taxon>
        <taxon>Mycobacteriales</taxon>
        <taxon>Mycobacteriaceae</taxon>
        <taxon>Mycolicibacterium</taxon>
    </lineage>
</organism>